<dbReference type="Proteomes" id="UP000180098">
    <property type="component" value="Unassembled WGS sequence"/>
</dbReference>
<evidence type="ECO:0000259" key="2">
    <source>
        <dbReference type="Pfam" id="PF07510"/>
    </source>
</evidence>
<evidence type="ECO:0000259" key="1">
    <source>
        <dbReference type="Pfam" id="PF03235"/>
    </source>
</evidence>
<evidence type="ECO:0000313" key="3">
    <source>
        <dbReference type="EMBL" id="OIJ11509.1"/>
    </source>
</evidence>
<organism evidence="3 4">
    <name type="scientific">Anaerobacillus arseniciselenatis</name>
    <dbReference type="NCBI Taxonomy" id="85682"/>
    <lineage>
        <taxon>Bacteria</taxon>
        <taxon>Bacillati</taxon>
        <taxon>Bacillota</taxon>
        <taxon>Bacilli</taxon>
        <taxon>Bacillales</taxon>
        <taxon>Bacillaceae</taxon>
        <taxon>Anaerobacillus</taxon>
    </lineage>
</organism>
<dbReference type="PANTHER" id="PTHR35149">
    <property type="entry name" value="SLL5132 PROTEIN"/>
    <property type="match status" value="1"/>
</dbReference>
<feature type="domain" description="GmrSD restriction endonucleases N-terminal" evidence="1">
    <location>
        <begin position="9"/>
        <end position="232"/>
    </location>
</feature>
<name>A0A1S2LG49_9BACI</name>
<dbReference type="OrthoDB" id="9798761at2"/>
<reference evidence="3 4" key="1">
    <citation type="submission" date="2016-10" db="EMBL/GenBank/DDBJ databases">
        <title>Draft genome sequences of four alkaliphilic bacteria belonging to the Anaerobacillus genus.</title>
        <authorList>
            <person name="Bassil N.M."/>
            <person name="Lloyd J.R."/>
        </authorList>
    </citation>
    <scope>NUCLEOTIDE SEQUENCE [LARGE SCALE GENOMIC DNA]</scope>
    <source>
        <strain evidence="3 4">DSM 15340</strain>
    </source>
</reference>
<comment type="caution">
    <text evidence="3">The sequence shown here is derived from an EMBL/GenBank/DDBJ whole genome shotgun (WGS) entry which is preliminary data.</text>
</comment>
<dbReference type="Pfam" id="PF03235">
    <property type="entry name" value="GmrSD_N"/>
    <property type="match status" value="1"/>
</dbReference>
<dbReference type="InterPro" id="IPR004919">
    <property type="entry name" value="GmrSD_N"/>
</dbReference>
<accession>A0A1S2LG49</accession>
<dbReference type="AlphaFoldDB" id="A0A1S2LG49"/>
<dbReference type="EMBL" id="MLQQ01000027">
    <property type="protein sequence ID" value="OIJ11509.1"/>
    <property type="molecule type" value="Genomic_DNA"/>
</dbReference>
<dbReference type="InterPro" id="IPR011089">
    <property type="entry name" value="GmrSD_C"/>
</dbReference>
<dbReference type="RefSeq" id="WP_071313649.1">
    <property type="nucleotide sequence ID" value="NZ_MLQQ01000027.1"/>
</dbReference>
<protein>
    <recommendedName>
        <fullName evidence="5">DUF262 domain-containing protein</fullName>
    </recommendedName>
</protein>
<evidence type="ECO:0008006" key="5">
    <source>
        <dbReference type="Google" id="ProtNLM"/>
    </source>
</evidence>
<gene>
    <name evidence="3" type="ORF">BKP35_12255</name>
</gene>
<sequence length="660" mass="77206">MKASESYLLNLLSNNDVTFFIPPYQRNYEWDKSQCEVFFNDIKKTAISNINGKYSEHFFGTIVYVENDAVFGEPSKLVLTDGQQRITTTMLFLVAIRDVVDEEKTKNIIDDKYLTNKNVTDETEHKIKLKQVETDWQAYLNIILNSNLTEENKKSAVYQNYAFFVNELKKLKKEDEIALLDLVSEGLDRFSIVTIQLQPTKNSWENPQEVFESMNSLGKPLSLADLVRNYLLLGIEADVQEKLYKDYWLHIEKQLPEQVSNFIRDFMQLKAEKAFKKATETNYKELYADFKYLFKNAKVETLLKELNTYSDYYSYIVLGKSSGSSKIDQKLDDLRTIAVTTVYSFLLDLLDNWKSEKLNEQDIINVLDGLIVYFIRRRILKLTQGENKNFPSLVKETNKIVGNPDKKRIMFEILASQDNSMRLPNDNEISNELKVMNFYNYKHAKFILSLVEEKITKYRPNKIDMTLQMEHIMPQTLNSNWKEDLGVDFENIHQEYLNNIGNLTLIRHNQELGNKSFSEKKEIYNNSAGLQIAKNNIVNRSIWNKNSIQKRGTWIIEFILKEILPIPEEMRYKNNYAQKSSRGLSFLELQLIGEEINYISDKSIVVKVVADKEVEFEEKRWRLSPLTREIETRKGTVNSSGAYQGAQYWEFEGMKLAEIM</sequence>
<evidence type="ECO:0000313" key="4">
    <source>
        <dbReference type="Proteomes" id="UP000180098"/>
    </source>
</evidence>
<feature type="domain" description="GmrSD restriction endonucleases C-terminal" evidence="2">
    <location>
        <begin position="424"/>
        <end position="557"/>
    </location>
</feature>
<dbReference type="Pfam" id="PF07510">
    <property type="entry name" value="GmrSD_C"/>
    <property type="match status" value="1"/>
</dbReference>
<keyword evidence="4" id="KW-1185">Reference proteome</keyword>
<dbReference type="PANTHER" id="PTHR35149:SF2">
    <property type="entry name" value="DUF262 DOMAIN-CONTAINING PROTEIN"/>
    <property type="match status" value="1"/>
</dbReference>
<proteinExistence type="predicted"/>